<feature type="transmembrane region" description="Helical" evidence="2">
    <location>
        <begin position="258"/>
        <end position="279"/>
    </location>
</feature>
<keyword evidence="2" id="KW-1133">Transmembrane helix</keyword>
<gene>
    <name evidence="3" type="ORF">IDF66_15685</name>
</gene>
<reference evidence="3 4" key="1">
    <citation type="submission" date="2020-09" db="EMBL/GenBank/DDBJ databases">
        <title>Novel species in genus Gordonia.</title>
        <authorList>
            <person name="Zhang G."/>
        </authorList>
    </citation>
    <scope>NUCLEOTIDE SEQUENCE [LARGE SCALE GENOMIC DNA]</scope>
    <source>
        <strain evidence="3 4">ON-33</strain>
    </source>
</reference>
<dbReference type="Proteomes" id="UP000602395">
    <property type="component" value="Unassembled WGS sequence"/>
</dbReference>
<dbReference type="RefSeq" id="WP_190267664.1">
    <property type="nucleotide sequence ID" value="NZ_JBHSGX010000003.1"/>
</dbReference>
<evidence type="ECO:0000313" key="4">
    <source>
        <dbReference type="Proteomes" id="UP000602395"/>
    </source>
</evidence>
<proteinExistence type="predicted"/>
<evidence type="ECO:0000256" key="2">
    <source>
        <dbReference type="SAM" id="Phobius"/>
    </source>
</evidence>
<dbReference type="EMBL" id="JACWMS010000003">
    <property type="protein sequence ID" value="MBD1321028.1"/>
    <property type="molecule type" value="Genomic_DNA"/>
</dbReference>
<dbReference type="NCBIfam" id="TIGR03931">
    <property type="entry name" value="T7SS_Rv3446c"/>
    <property type="match status" value="1"/>
</dbReference>
<feature type="region of interest" description="Disordered" evidence="1">
    <location>
        <begin position="308"/>
        <end position="327"/>
    </location>
</feature>
<accession>A0ABR7WF68</accession>
<organism evidence="3 4">
    <name type="scientific">Gordonia hankookensis</name>
    <dbReference type="NCBI Taxonomy" id="589403"/>
    <lineage>
        <taxon>Bacteria</taxon>
        <taxon>Bacillati</taxon>
        <taxon>Actinomycetota</taxon>
        <taxon>Actinomycetes</taxon>
        <taxon>Mycobacteriales</taxon>
        <taxon>Gordoniaceae</taxon>
        <taxon>Gordonia</taxon>
    </lineage>
</organism>
<keyword evidence="2" id="KW-0812">Transmembrane</keyword>
<protein>
    <submittedName>
        <fullName evidence="3">Type VII secretion-associated protein</fullName>
    </submittedName>
</protein>
<name>A0ABR7WF68_9ACTN</name>
<keyword evidence="4" id="KW-1185">Reference proteome</keyword>
<evidence type="ECO:0000313" key="3">
    <source>
        <dbReference type="EMBL" id="MBD1321028.1"/>
    </source>
</evidence>
<feature type="region of interest" description="Disordered" evidence="1">
    <location>
        <begin position="225"/>
        <end position="253"/>
    </location>
</feature>
<evidence type="ECO:0000256" key="1">
    <source>
        <dbReference type="SAM" id="MobiDB-lite"/>
    </source>
</evidence>
<sequence length="436" mass="46283">MAPTTLRPTVVDLAFGQVSVSGGRSADVTDLLEAVDAPTVMVAGARRYGHQAWQAVLRDLHLPDMGPDGPLPMVVGYPSTWGRVRSSVLDRATAEFGAAITLVPRAVLIARSHSDGTMQRCAVVETTHFPGMPVDPARPREARWDVARLRRTSAGWEIEAVDVLEPESDGVAARTEAIVDDSVEAVFVDGSEPAEVARAIDVVATHALAGRVVAVDRDLIRRYGWRSGRPEGADPPIGQSERPAQDPTGPMRGRTGRWIVAAGVAAVAVALVAGVVGFLQRGGEGPPAEQSVTLGRTDIDIPADWRRTELGRGPDAGGTDGPSRSVFADRADGRRMLVVQSEVRTDSTLASVATSLGNRIRQRGDDVVTEFSAVTRFMGREVISYREAPASGSAIRWYVLVEHGLQVSVGCQAGTTGESVEAECAHAVSSVRIAPR</sequence>
<dbReference type="InterPro" id="IPR023840">
    <property type="entry name" value="T7SS_Rv3446c"/>
</dbReference>
<comment type="caution">
    <text evidence="3">The sequence shown here is derived from an EMBL/GenBank/DDBJ whole genome shotgun (WGS) entry which is preliminary data.</text>
</comment>
<keyword evidence="2" id="KW-0472">Membrane</keyword>